<keyword evidence="2" id="KW-1185">Reference proteome</keyword>
<dbReference type="AlphaFoldDB" id="A0A9Q3J9A6"/>
<protein>
    <submittedName>
        <fullName evidence="1">Uncharacterized protein</fullName>
    </submittedName>
</protein>
<gene>
    <name evidence="1" type="ORF">O181_097653</name>
</gene>
<proteinExistence type="predicted"/>
<comment type="caution">
    <text evidence="1">The sequence shown here is derived from an EMBL/GenBank/DDBJ whole genome shotgun (WGS) entry which is preliminary data.</text>
</comment>
<name>A0A9Q3J9A6_9BASI</name>
<accession>A0A9Q3J9A6</accession>
<reference evidence="1" key="1">
    <citation type="submission" date="2021-03" db="EMBL/GenBank/DDBJ databases">
        <title>Draft genome sequence of rust myrtle Austropuccinia psidii MF-1, a brazilian biotype.</title>
        <authorList>
            <person name="Quecine M.C."/>
            <person name="Pachon D.M.R."/>
            <person name="Bonatelli M.L."/>
            <person name="Correr F.H."/>
            <person name="Franceschini L.M."/>
            <person name="Leite T.F."/>
            <person name="Margarido G.R.A."/>
            <person name="Almeida C.A."/>
            <person name="Ferrarezi J.A."/>
            <person name="Labate C.A."/>
        </authorList>
    </citation>
    <scope>NUCLEOTIDE SEQUENCE</scope>
    <source>
        <strain evidence="1">MF-1</strain>
    </source>
</reference>
<dbReference type="EMBL" id="AVOT02066027">
    <property type="protein sequence ID" value="MBW0557938.1"/>
    <property type="molecule type" value="Genomic_DNA"/>
</dbReference>
<sequence>MLTRPPLPPDETLTLPPISALTTPYTSAPPPHLLLVLQSLRCCRALTPAQHASGAAYHPYARSALPT</sequence>
<dbReference type="Proteomes" id="UP000765509">
    <property type="component" value="Unassembled WGS sequence"/>
</dbReference>
<organism evidence="1 2">
    <name type="scientific">Austropuccinia psidii MF-1</name>
    <dbReference type="NCBI Taxonomy" id="1389203"/>
    <lineage>
        <taxon>Eukaryota</taxon>
        <taxon>Fungi</taxon>
        <taxon>Dikarya</taxon>
        <taxon>Basidiomycota</taxon>
        <taxon>Pucciniomycotina</taxon>
        <taxon>Pucciniomycetes</taxon>
        <taxon>Pucciniales</taxon>
        <taxon>Sphaerophragmiaceae</taxon>
        <taxon>Austropuccinia</taxon>
    </lineage>
</organism>
<evidence type="ECO:0000313" key="1">
    <source>
        <dbReference type="EMBL" id="MBW0557938.1"/>
    </source>
</evidence>
<evidence type="ECO:0000313" key="2">
    <source>
        <dbReference type="Proteomes" id="UP000765509"/>
    </source>
</evidence>